<reference evidence="1" key="1">
    <citation type="submission" date="2018-05" db="EMBL/GenBank/DDBJ databases">
        <authorList>
            <person name="Lanie J.A."/>
            <person name="Ng W.-L."/>
            <person name="Kazmierczak K.M."/>
            <person name="Andrzejewski T.M."/>
            <person name="Davidsen T.M."/>
            <person name="Wayne K.J."/>
            <person name="Tettelin H."/>
            <person name="Glass J.I."/>
            <person name="Rusch D."/>
            <person name="Podicherti R."/>
            <person name="Tsui H.-C.T."/>
            <person name="Winkler M.E."/>
        </authorList>
    </citation>
    <scope>NUCLEOTIDE SEQUENCE</scope>
</reference>
<accession>A0A382FRZ8</accession>
<organism evidence="1">
    <name type="scientific">marine metagenome</name>
    <dbReference type="NCBI Taxonomy" id="408172"/>
    <lineage>
        <taxon>unclassified sequences</taxon>
        <taxon>metagenomes</taxon>
        <taxon>ecological metagenomes</taxon>
    </lineage>
</organism>
<dbReference type="AlphaFoldDB" id="A0A382FRZ8"/>
<dbReference type="EMBL" id="UINC01051133">
    <property type="protein sequence ID" value="SVB64917.1"/>
    <property type="molecule type" value="Genomic_DNA"/>
</dbReference>
<name>A0A382FRZ8_9ZZZZ</name>
<evidence type="ECO:0000313" key="1">
    <source>
        <dbReference type="EMBL" id="SVB64917.1"/>
    </source>
</evidence>
<sequence length="41" mass="4673">MKFFLYLDHLKNAFGKVAPSQVFSHRYEVALVGTSGREMTP</sequence>
<proteinExistence type="predicted"/>
<protein>
    <submittedName>
        <fullName evidence="1">Uncharacterized protein</fullName>
    </submittedName>
</protein>
<gene>
    <name evidence="1" type="ORF">METZ01_LOCUS217771</name>
</gene>